<comment type="caution">
    <text evidence="1">The sequence shown here is derived from an EMBL/GenBank/DDBJ whole genome shotgun (WGS) entry which is preliminary data.</text>
</comment>
<accession>A0A256SIE0</accession>
<evidence type="ECO:0000313" key="1">
    <source>
        <dbReference type="EMBL" id="OYS66607.1"/>
    </source>
</evidence>
<reference evidence="1 2" key="2">
    <citation type="submission" date="2017-09" db="EMBL/GenBank/DDBJ databases">
        <title>Tripartite evolution among Lactobacillus johnsonii, Lactobacillus taiwanensis, Lactobacillus reuteri and their rodent host.</title>
        <authorList>
            <person name="Wang T."/>
            <person name="Knowles S."/>
            <person name="Cheng C."/>
        </authorList>
    </citation>
    <scope>NUCLEOTIDE SEQUENCE [LARGE SCALE GENOMIC DNA]</scope>
    <source>
        <strain evidence="1 2">114h</strain>
    </source>
</reference>
<proteinExistence type="predicted"/>
<name>A0A256SIE0_LIMRT</name>
<protein>
    <recommendedName>
        <fullName evidence="3">DNA-binding protein</fullName>
    </recommendedName>
</protein>
<reference evidence="2" key="1">
    <citation type="submission" date="2017-05" db="EMBL/GenBank/DDBJ databases">
        <authorList>
            <person name="Lin X.B."/>
            <person name="Stothard P."/>
            <person name="Tasseva G."/>
            <person name="Walter J."/>
        </authorList>
    </citation>
    <scope>NUCLEOTIDE SEQUENCE [LARGE SCALE GENOMIC DNA]</scope>
    <source>
        <strain evidence="2">114h</strain>
    </source>
</reference>
<dbReference type="AlphaFoldDB" id="A0A256SIE0"/>
<dbReference type="RefSeq" id="WP_094537424.1">
    <property type="nucleotide sequence ID" value="NZ_JAJGWK010000183.1"/>
</dbReference>
<dbReference type="Proteomes" id="UP000215747">
    <property type="component" value="Unassembled WGS sequence"/>
</dbReference>
<evidence type="ECO:0008006" key="3">
    <source>
        <dbReference type="Google" id="ProtNLM"/>
    </source>
</evidence>
<gene>
    <name evidence="1" type="ORF">CBF96_09920</name>
</gene>
<organism evidence="1 2">
    <name type="scientific">Limosilactobacillus reuteri</name>
    <name type="common">Lactobacillus reuteri</name>
    <dbReference type="NCBI Taxonomy" id="1598"/>
    <lineage>
        <taxon>Bacteria</taxon>
        <taxon>Bacillati</taxon>
        <taxon>Bacillota</taxon>
        <taxon>Bacilli</taxon>
        <taxon>Lactobacillales</taxon>
        <taxon>Lactobacillaceae</taxon>
        <taxon>Limosilactobacillus</taxon>
    </lineage>
</organism>
<evidence type="ECO:0000313" key="2">
    <source>
        <dbReference type="Proteomes" id="UP000215747"/>
    </source>
</evidence>
<sequence>MMANNWKTKKEIMRDYGYSEGTFYSRCKECSLLPEYRDAIIHDGGQRTFVDENRFQDFLRYRSEQYRKRQLDPHIREEA</sequence>
<dbReference type="EMBL" id="NGPL01000084">
    <property type="protein sequence ID" value="OYS66607.1"/>
    <property type="molecule type" value="Genomic_DNA"/>
</dbReference>